<comment type="caution">
    <text evidence="3">The sequence shown here is derived from an EMBL/GenBank/DDBJ whole genome shotgun (WGS) entry which is preliminary data.</text>
</comment>
<feature type="compositionally biased region" description="Polar residues" evidence="2">
    <location>
        <begin position="14"/>
        <end position="26"/>
    </location>
</feature>
<dbReference type="Gene3D" id="1.25.40.10">
    <property type="entry name" value="Tetratricopeptide repeat domain"/>
    <property type="match status" value="1"/>
</dbReference>
<evidence type="ECO:0000256" key="1">
    <source>
        <dbReference type="PROSITE-ProRule" id="PRU00339"/>
    </source>
</evidence>
<dbReference type="PANTHER" id="PTHR46014">
    <property type="entry name" value="TETRATRICOPEPTIDE REPEAT PROTEIN 1"/>
    <property type="match status" value="1"/>
</dbReference>
<evidence type="ECO:0000256" key="2">
    <source>
        <dbReference type="SAM" id="MobiDB-lite"/>
    </source>
</evidence>
<dbReference type="SUPFAM" id="SSF48452">
    <property type="entry name" value="TPR-like"/>
    <property type="match status" value="1"/>
</dbReference>
<keyword evidence="1" id="KW-0802">TPR repeat</keyword>
<dbReference type="SMART" id="SM00028">
    <property type="entry name" value="TPR"/>
    <property type="match status" value="3"/>
</dbReference>
<sequence length="272" mass="31430">MSDKLDHSNEETVSEITQDLENQLKNQCRVIEADNENESRSESNDEADFDSDDQSSEDEEPGEISGHDDDFIDEDQLKELEKTLNDEEIERRKEQALELKKRGNQEYKEQKYFDSVSTYTEALRICPTKYTTERSIFYANRAASKINIDRKKSAIDDCTKSIAFNDRYVRAYLRRAKLYEEDDKLEESLEDYKKVLEMDPVCVEALSASQRLPPKITEKNEKLKEEMLGKLKDLGNLILRPFGLSTDNFKLEQNAETGGYSINFNQNKGGSV</sequence>
<evidence type="ECO:0000313" key="4">
    <source>
        <dbReference type="Proteomes" id="UP001516400"/>
    </source>
</evidence>
<dbReference type="InterPro" id="IPR019734">
    <property type="entry name" value="TPR_rpt"/>
</dbReference>
<name>A0ABD2MTX6_9CUCU</name>
<gene>
    <name evidence="3" type="ORF">HHI36_008967</name>
</gene>
<feature type="region of interest" description="Disordered" evidence="2">
    <location>
        <begin position="1"/>
        <end position="78"/>
    </location>
</feature>
<dbReference type="PROSITE" id="PS50005">
    <property type="entry name" value="TPR"/>
    <property type="match status" value="1"/>
</dbReference>
<keyword evidence="4" id="KW-1185">Reference proteome</keyword>
<accession>A0ABD2MTX6</accession>
<reference evidence="3 4" key="1">
    <citation type="journal article" date="2021" name="BMC Biol.">
        <title>Horizontally acquired antibacterial genes associated with adaptive radiation of ladybird beetles.</title>
        <authorList>
            <person name="Li H.S."/>
            <person name="Tang X.F."/>
            <person name="Huang Y.H."/>
            <person name="Xu Z.Y."/>
            <person name="Chen M.L."/>
            <person name="Du X.Y."/>
            <person name="Qiu B.Y."/>
            <person name="Chen P.T."/>
            <person name="Zhang W."/>
            <person name="Slipinski A."/>
            <person name="Escalona H.E."/>
            <person name="Waterhouse R.M."/>
            <person name="Zwick A."/>
            <person name="Pang H."/>
        </authorList>
    </citation>
    <scope>NUCLEOTIDE SEQUENCE [LARGE SCALE GENOMIC DNA]</scope>
    <source>
        <strain evidence="3">SYSU2018</strain>
    </source>
</reference>
<feature type="compositionally biased region" description="Basic and acidic residues" evidence="2">
    <location>
        <begin position="1"/>
        <end position="10"/>
    </location>
</feature>
<dbReference type="PROSITE" id="PS50293">
    <property type="entry name" value="TPR_REGION"/>
    <property type="match status" value="1"/>
</dbReference>
<proteinExistence type="predicted"/>
<feature type="compositionally biased region" description="Acidic residues" evidence="2">
    <location>
        <begin position="44"/>
        <end position="62"/>
    </location>
</feature>
<feature type="repeat" description="TPR" evidence="1">
    <location>
        <begin position="169"/>
        <end position="202"/>
    </location>
</feature>
<feature type="compositionally biased region" description="Basic and acidic residues" evidence="2">
    <location>
        <begin position="65"/>
        <end position="78"/>
    </location>
</feature>
<evidence type="ECO:0000313" key="3">
    <source>
        <dbReference type="EMBL" id="KAL3269910.1"/>
    </source>
</evidence>
<evidence type="ECO:0008006" key="5">
    <source>
        <dbReference type="Google" id="ProtNLM"/>
    </source>
</evidence>
<organism evidence="3 4">
    <name type="scientific">Cryptolaemus montrouzieri</name>
    <dbReference type="NCBI Taxonomy" id="559131"/>
    <lineage>
        <taxon>Eukaryota</taxon>
        <taxon>Metazoa</taxon>
        <taxon>Ecdysozoa</taxon>
        <taxon>Arthropoda</taxon>
        <taxon>Hexapoda</taxon>
        <taxon>Insecta</taxon>
        <taxon>Pterygota</taxon>
        <taxon>Neoptera</taxon>
        <taxon>Endopterygota</taxon>
        <taxon>Coleoptera</taxon>
        <taxon>Polyphaga</taxon>
        <taxon>Cucujiformia</taxon>
        <taxon>Coccinelloidea</taxon>
        <taxon>Coccinellidae</taxon>
        <taxon>Scymninae</taxon>
        <taxon>Scymnini</taxon>
        <taxon>Cryptolaemus</taxon>
    </lineage>
</organism>
<dbReference type="InterPro" id="IPR052769">
    <property type="entry name" value="TPR_domain_protein"/>
</dbReference>
<dbReference type="PANTHER" id="PTHR46014:SF1">
    <property type="entry name" value="TETRATRICOPEPTIDE REPEAT PROTEIN 1"/>
    <property type="match status" value="1"/>
</dbReference>
<protein>
    <recommendedName>
        <fullName evidence="5">Tetratricopeptide repeat protein 1</fullName>
    </recommendedName>
</protein>
<dbReference type="EMBL" id="JABFTP020000021">
    <property type="protein sequence ID" value="KAL3269910.1"/>
    <property type="molecule type" value="Genomic_DNA"/>
</dbReference>
<dbReference type="AlphaFoldDB" id="A0ABD2MTX6"/>
<dbReference type="Proteomes" id="UP001516400">
    <property type="component" value="Unassembled WGS sequence"/>
</dbReference>
<dbReference type="InterPro" id="IPR011990">
    <property type="entry name" value="TPR-like_helical_dom_sf"/>
</dbReference>